<accession>A0A2T3L7E0</accession>
<proteinExistence type="predicted"/>
<dbReference type="RefSeq" id="WP_107254358.1">
    <property type="nucleotide sequence ID" value="NZ_PYOC01000005.1"/>
</dbReference>
<reference evidence="1 2" key="1">
    <citation type="submission" date="2018-03" db="EMBL/GenBank/DDBJ databases">
        <title>Whole genome sequencing of Histamine producing bacteria.</title>
        <authorList>
            <person name="Butler K."/>
        </authorList>
    </citation>
    <scope>NUCLEOTIDE SEQUENCE [LARGE SCALE GENOMIC DNA]</scope>
    <source>
        <strain evidence="1 2">ATCC 19614</strain>
    </source>
</reference>
<dbReference type="Proteomes" id="UP000241803">
    <property type="component" value="Unassembled WGS sequence"/>
</dbReference>
<comment type="caution">
    <text evidence="1">The sequence shown here is derived from an EMBL/GenBank/DDBJ whole genome shotgun (WGS) entry which is preliminary data.</text>
</comment>
<protein>
    <submittedName>
        <fullName evidence="1">Uncharacterized protein</fullName>
    </submittedName>
</protein>
<evidence type="ECO:0000313" key="2">
    <source>
        <dbReference type="Proteomes" id="UP000241803"/>
    </source>
</evidence>
<organism evidence="1 2">
    <name type="scientific">Photobacterium indicum</name>
    <dbReference type="NCBI Taxonomy" id="81447"/>
    <lineage>
        <taxon>Bacteria</taxon>
        <taxon>Pseudomonadati</taxon>
        <taxon>Pseudomonadota</taxon>
        <taxon>Gammaproteobacteria</taxon>
        <taxon>Vibrionales</taxon>
        <taxon>Vibrionaceae</taxon>
        <taxon>Photobacterium</taxon>
    </lineage>
</organism>
<gene>
    <name evidence="1" type="ORF">C9J47_15735</name>
</gene>
<keyword evidence="2" id="KW-1185">Reference proteome</keyword>
<sequence>MYSRDITTFIMTVFFSVVTSRAAAEEVSADVLFLHTLNEPMQLLPESAVFSTETISVDGRAGGFDFNNSLTTGSLQSMPSIYTRNTENNFYDSVECEGEGCAIPVALMALDFMLTNNQ</sequence>
<name>A0A2T3L7E0_9GAMM</name>
<evidence type="ECO:0000313" key="1">
    <source>
        <dbReference type="EMBL" id="PSV46297.1"/>
    </source>
</evidence>
<dbReference type="EMBL" id="PYOC01000005">
    <property type="protein sequence ID" value="PSV46297.1"/>
    <property type="molecule type" value="Genomic_DNA"/>
</dbReference>
<dbReference type="AlphaFoldDB" id="A0A2T3L7E0"/>